<proteinExistence type="inferred from homology"/>
<keyword evidence="9" id="KW-0812">Transmembrane</keyword>
<evidence type="ECO:0000256" key="4">
    <source>
        <dbReference type="ARBA" id="ARBA00022679"/>
    </source>
</evidence>
<dbReference type="PROSITE" id="PS50006">
    <property type="entry name" value="FHA_DOMAIN"/>
    <property type="match status" value="1"/>
</dbReference>
<dbReference type="InterPro" id="IPR017441">
    <property type="entry name" value="Protein_kinase_ATP_BS"/>
</dbReference>
<dbReference type="PROSITE" id="PS50011">
    <property type="entry name" value="PROTEIN_KINASE_DOM"/>
    <property type="match status" value="1"/>
</dbReference>
<keyword evidence="4" id="KW-0808">Transferase</keyword>
<evidence type="ECO:0000256" key="5">
    <source>
        <dbReference type="ARBA" id="ARBA00022741"/>
    </source>
</evidence>
<feature type="region of interest" description="Disordered" evidence="8">
    <location>
        <begin position="722"/>
        <end position="788"/>
    </location>
</feature>
<dbReference type="GO" id="GO:0005524">
    <property type="term" value="F:ATP binding"/>
    <property type="evidence" value="ECO:0007669"/>
    <property type="project" value="UniProtKB-UniRule"/>
</dbReference>
<organism evidence="12 13">
    <name type="scientific">Aspergillus lentulus</name>
    <dbReference type="NCBI Taxonomy" id="293939"/>
    <lineage>
        <taxon>Eukaryota</taxon>
        <taxon>Fungi</taxon>
        <taxon>Dikarya</taxon>
        <taxon>Ascomycota</taxon>
        <taxon>Pezizomycotina</taxon>
        <taxon>Eurotiomycetes</taxon>
        <taxon>Eurotiomycetidae</taxon>
        <taxon>Eurotiales</taxon>
        <taxon>Aspergillaceae</taxon>
        <taxon>Aspergillus</taxon>
        <taxon>Aspergillus subgen. Fumigati</taxon>
    </lineage>
</organism>
<comment type="caution">
    <text evidence="12">The sequence shown here is derived from an EMBL/GenBank/DDBJ whole genome shotgun (WGS) entry which is preliminary data.</text>
</comment>
<evidence type="ECO:0000256" key="9">
    <source>
        <dbReference type="SAM" id="Phobius"/>
    </source>
</evidence>
<dbReference type="InterPro" id="IPR000253">
    <property type="entry name" value="FHA_dom"/>
</dbReference>
<feature type="transmembrane region" description="Helical" evidence="9">
    <location>
        <begin position="1183"/>
        <end position="1201"/>
    </location>
</feature>
<dbReference type="Gene3D" id="3.30.200.20">
    <property type="entry name" value="Phosphorylase Kinase, domain 1"/>
    <property type="match status" value="1"/>
</dbReference>
<evidence type="ECO:0000256" key="3">
    <source>
        <dbReference type="ARBA" id="ARBA00022676"/>
    </source>
</evidence>
<dbReference type="Proteomes" id="UP000649114">
    <property type="component" value="Unassembled WGS sequence"/>
</dbReference>
<dbReference type="InterPro" id="IPR000719">
    <property type="entry name" value="Prot_kinase_dom"/>
</dbReference>
<dbReference type="InterPro" id="IPR008271">
    <property type="entry name" value="Ser/Thr_kinase_AS"/>
</dbReference>
<name>A0AAN5YWJ3_ASPLE</name>
<dbReference type="FunFam" id="3.90.550.10:FF:000117">
    <property type="entry name" value="Glycosyltransferase family 34 protein"/>
    <property type="match status" value="1"/>
</dbReference>
<dbReference type="GO" id="GO:0004672">
    <property type="term" value="F:protein kinase activity"/>
    <property type="evidence" value="ECO:0007669"/>
    <property type="project" value="InterPro"/>
</dbReference>
<keyword evidence="9" id="KW-0472">Membrane</keyword>
<protein>
    <submittedName>
        <fullName evidence="12">Uncharacterized protein</fullName>
    </submittedName>
</protein>
<sequence>MEATQESTQPCTDPRRIGRNNSGLLEEDVSDIICILHPTSLAAHEAVAATASLAPQHILQKDELEYEDPDTAALDIALRLSSNVRNINLGFCFGRNRSRCDLLLAPDDNAKRISNTHFRIHLTGDGILMLEDLSTNGTVVDDCRLRKNQKENSRMLTNGSVIQVLRGNNASDEVRFVVRIPSRDGYAMRYTENMLRYLERVQRQPAGAMQKNRQGSVRPSLEWTVANAYGMHWTGGSMYNVTGQIGKGAFATVYKLATKQHGAVYAAKELDKRRFMKNGILDQKVDNEMKIMKDLKHPNIVQYIDHHEHDRWIYIIMEYVPGGELSTYLSTHGKIPEDMVKMLARQLLHALQYLHKRRITHRDIKPDNILIASLEPLRVKLSDFGLSKVVQEETFLKTFCGTLLYCAPEVYPEYENYRRGEVRKRRRLGDPPPKTSPYDQSVDMWSFGAVLFHILSGTPPYTGRGDDRGSQMLRNIMTTDPDYDVLRREGVSEAGVDFVRRLLNRDPHSRPKESECFQHSWIRDVPDVDEYDDNDIQPADFGALSDIGEDLENELDASQISLNDNPEPVITGDESHDSNDLAQSKRPRIDHLPADIHYPSLPNIESFPAARPIPETTPRRLFGEITSSALRSSNVFGASMNAFGGDDLSVHDFVSSTGESIISDGNSLNSVLSLPDNPFAGSAPSLMGAENLVGQLNMNSWHPGTSAQGPPAATELPALKTSVDEGVGGSPGPKLNKETHPSTSTPKGAKFSRRIELPLPDTASERSSREITRENSKAPSDKPEASAGEVFDIELAVTIDARTGRQISHPPEDIVSDTTSAALRQEMPTEIPPTISLHRHEQPRPLLGKLTTLPGSIFDLTIRLEDRMTSWGRGPLATICHPDPMDTRIPAYALEVTFWAPAIEAQIAAGRNWMEVPGVMAILSTKTRKCIWVNDTELRRGSEGSSTREGFHFGKLYTGDIITIYRHRNKFLKFQCEFYHGDSARSRPEEEKGFVVRKVLMSKLSKEGVAANRLPVRKDNDGGKKQGINPKTRAIYENLRADLFTIFNLPDGLDTPMSLSRSPSPHPGGGWSSPGLTPGSGTSTPRSGFLSPNSLGPSGISWAAARAKSDEVRGYPSFSTRNNGFFSRSKRKITSSLPRFRMNGSARNGYVDKDEYWRSHNYSGAGLRFGFARGLMRRRRSRAFLALIVLFLGYLFFWTAIVQSYRRSSFGGGRKFVIILPSNVEGGVMEWKGAREWAIERNSISNKEEYAKRWGYELEIVNMLAKKRYSHEWRESWEKVDIIRDAMRKYPNAEWFWWLDLNTWIMEYSYSLQDHIFDRLGELTYRDINLNNPLNISHPPTAPYLDELSRSAEGDGNPSSIELLLSQDCGGFNLGSFFIKRSLWSDRLLDLWWDPVMYEQKHMDWEHKEQDALEYLYQSQPWIRSNVAFTPQRYINSFPPGACGEGGDPDVHYSVKDRDFMVNMAGCQFGRDCWGEMYLYRELSKKLNRTRWQRLKDGLGELYSRLLPKEDKPQEQQQ</sequence>
<dbReference type="FunFam" id="1.10.510.10:FF:000861">
    <property type="entry name" value="Serine/threonine-protein kinase RAD53"/>
    <property type="match status" value="1"/>
</dbReference>
<reference evidence="12" key="1">
    <citation type="journal article" date="2020" name="bioRxiv">
        <title>Genomic and phenotypic heterogeneity of clinical isolates of the human pathogens Aspergillus fumigatus, Aspergillus lentulus and Aspergillus fumigatiaffinis.</title>
        <authorList>
            <person name="dos Santos R.A.C."/>
            <person name="Steenwyk J.L."/>
            <person name="Rivero-Menendez O."/>
            <person name="Mead M.E."/>
            <person name="Silva L.P."/>
            <person name="Bastos R.W."/>
            <person name="Alastruey-Izquierdo A."/>
            <person name="Goldman G.H."/>
            <person name="Rokas A."/>
        </authorList>
    </citation>
    <scope>NUCLEOTIDE SEQUENCE</scope>
    <source>
        <strain evidence="12">CNM-CM8927</strain>
    </source>
</reference>
<feature type="region of interest" description="Disordered" evidence="8">
    <location>
        <begin position="1"/>
        <end position="20"/>
    </location>
</feature>
<dbReference type="GO" id="GO:0000139">
    <property type="term" value="C:Golgi membrane"/>
    <property type="evidence" value="ECO:0007669"/>
    <property type="project" value="TreeGrafter"/>
</dbReference>
<feature type="region of interest" description="Disordered" evidence="8">
    <location>
        <begin position="1056"/>
        <end position="1093"/>
    </location>
</feature>
<evidence type="ECO:0000313" key="12">
    <source>
        <dbReference type="EMBL" id="KAF4209541.1"/>
    </source>
</evidence>
<feature type="binding site" evidence="7">
    <location>
        <position position="268"/>
    </location>
    <ligand>
        <name>ATP</name>
        <dbReference type="ChEBI" id="CHEBI:30616"/>
    </ligand>
</feature>
<evidence type="ECO:0000256" key="8">
    <source>
        <dbReference type="SAM" id="MobiDB-lite"/>
    </source>
</evidence>
<dbReference type="Pfam" id="PF00498">
    <property type="entry name" value="FHA"/>
    <property type="match status" value="1"/>
</dbReference>
<dbReference type="FunFam" id="3.30.200.20:FF:000470">
    <property type="entry name" value="Serine/threonine-protein kinase RAD53"/>
    <property type="match status" value="1"/>
</dbReference>
<reference evidence="12" key="2">
    <citation type="submission" date="2020-04" db="EMBL/GenBank/DDBJ databases">
        <authorList>
            <person name="Santos R.A.C."/>
            <person name="Steenwyk J.L."/>
            <person name="Rivero-Menendez O."/>
            <person name="Mead M.E."/>
            <person name="Silva L.P."/>
            <person name="Bastos R.W."/>
            <person name="Alastruey-Izquierdo A."/>
            <person name="Goldman G.H."/>
            <person name="Rokas A."/>
        </authorList>
    </citation>
    <scope>NUCLEOTIDE SEQUENCE</scope>
    <source>
        <strain evidence="12">CNM-CM8927</strain>
    </source>
</reference>
<evidence type="ECO:0000256" key="2">
    <source>
        <dbReference type="ARBA" id="ARBA00005664"/>
    </source>
</evidence>
<evidence type="ECO:0000259" key="11">
    <source>
        <dbReference type="PROSITE" id="PS50011"/>
    </source>
</evidence>
<dbReference type="GO" id="GO:0016757">
    <property type="term" value="F:glycosyltransferase activity"/>
    <property type="evidence" value="ECO:0007669"/>
    <property type="project" value="UniProtKB-KW"/>
</dbReference>
<evidence type="ECO:0000259" key="10">
    <source>
        <dbReference type="PROSITE" id="PS50006"/>
    </source>
</evidence>
<dbReference type="InterPro" id="IPR008630">
    <property type="entry name" value="Glyco_trans_34"/>
</dbReference>
<dbReference type="InterPro" id="IPR011009">
    <property type="entry name" value="Kinase-like_dom_sf"/>
</dbReference>
<dbReference type="PANTHER" id="PTHR31306:SF5">
    <property type="entry name" value="ALPHA-1,6-MANNOSYLTRANSFERASE MNN10-RELATED"/>
    <property type="match status" value="1"/>
</dbReference>
<dbReference type="Gene3D" id="3.90.550.10">
    <property type="entry name" value="Spore Coat Polysaccharide Biosynthesis Protein SpsA, Chain A"/>
    <property type="match status" value="1"/>
</dbReference>
<dbReference type="PANTHER" id="PTHR31306">
    <property type="entry name" value="ALPHA-1,6-MANNOSYLTRANSFERASE MNN11-RELATED"/>
    <property type="match status" value="1"/>
</dbReference>
<dbReference type="InterPro" id="IPR008984">
    <property type="entry name" value="SMAD_FHA_dom_sf"/>
</dbReference>
<dbReference type="SUPFAM" id="SSF49879">
    <property type="entry name" value="SMAD/FHA domain"/>
    <property type="match status" value="1"/>
</dbReference>
<dbReference type="EMBL" id="JAAAPU010000003">
    <property type="protein sequence ID" value="KAF4209541.1"/>
    <property type="molecule type" value="Genomic_DNA"/>
</dbReference>
<dbReference type="SMART" id="SM00240">
    <property type="entry name" value="FHA"/>
    <property type="match status" value="1"/>
</dbReference>
<dbReference type="FunFam" id="2.60.200.20:FF:000065">
    <property type="entry name" value="Serine/threonine-protein kinase RAD53"/>
    <property type="match status" value="1"/>
</dbReference>
<dbReference type="SUPFAM" id="SSF56112">
    <property type="entry name" value="Protein kinase-like (PK-like)"/>
    <property type="match status" value="1"/>
</dbReference>
<dbReference type="InterPro" id="IPR029044">
    <property type="entry name" value="Nucleotide-diphossugar_trans"/>
</dbReference>
<keyword evidence="6 7" id="KW-0067">ATP-binding</keyword>
<keyword evidence="5 7" id="KW-0547">Nucleotide-binding</keyword>
<dbReference type="GO" id="GO:0006487">
    <property type="term" value="P:protein N-linked glycosylation"/>
    <property type="evidence" value="ECO:0007669"/>
    <property type="project" value="TreeGrafter"/>
</dbReference>
<accession>A0AAN5YWJ3</accession>
<feature type="compositionally biased region" description="Polar residues" evidence="8">
    <location>
        <begin position="1"/>
        <end position="11"/>
    </location>
</feature>
<comment type="similarity">
    <text evidence="2">Belongs to the glycosyltransferase 34 family.</text>
</comment>
<evidence type="ECO:0000313" key="13">
    <source>
        <dbReference type="Proteomes" id="UP000649114"/>
    </source>
</evidence>
<dbReference type="Pfam" id="PF05637">
    <property type="entry name" value="Glyco_transf_34"/>
    <property type="match status" value="1"/>
</dbReference>
<dbReference type="Gene3D" id="2.60.200.20">
    <property type="match status" value="1"/>
</dbReference>
<evidence type="ECO:0000256" key="1">
    <source>
        <dbReference type="ARBA" id="ARBA00005575"/>
    </source>
</evidence>
<dbReference type="Pfam" id="PF00069">
    <property type="entry name" value="Pkinase"/>
    <property type="match status" value="1"/>
</dbReference>
<feature type="domain" description="Protein kinase" evidence="11">
    <location>
        <begin position="239"/>
        <end position="522"/>
    </location>
</feature>
<evidence type="ECO:0000256" key="6">
    <source>
        <dbReference type="ARBA" id="ARBA00022840"/>
    </source>
</evidence>
<keyword evidence="3" id="KW-0328">Glycosyltransferase</keyword>
<dbReference type="Gene3D" id="1.10.510.10">
    <property type="entry name" value="Transferase(Phosphotransferase) domain 1"/>
    <property type="match status" value="1"/>
</dbReference>
<keyword evidence="9" id="KW-1133">Transmembrane helix</keyword>
<comment type="similarity">
    <text evidence="1">Belongs to the protein kinase superfamily. CAMK Ser/Thr protein kinase family. CHEK2 subfamily.</text>
</comment>
<gene>
    <name evidence="12" type="ORF">CNMCM8927_005941</name>
</gene>
<dbReference type="SMART" id="SM00220">
    <property type="entry name" value="S_TKc"/>
    <property type="match status" value="1"/>
</dbReference>
<feature type="compositionally biased region" description="Low complexity" evidence="8">
    <location>
        <begin position="1073"/>
        <end position="1088"/>
    </location>
</feature>
<feature type="domain" description="FHA" evidence="10">
    <location>
        <begin position="91"/>
        <end position="145"/>
    </location>
</feature>
<feature type="compositionally biased region" description="Basic and acidic residues" evidence="8">
    <location>
        <begin position="763"/>
        <end position="784"/>
    </location>
</feature>
<dbReference type="PROSITE" id="PS00108">
    <property type="entry name" value="PROTEIN_KINASE_ST"/>
    <property type="match status" value="1"/>
</dbReference>
<evidence type="ECO:0000256" key="7">
    <source>
        <dbReference type="PROSITE-ProRule" id="PRU10141"/>
    </source>
</evidence>
<dbReference type="PROSITE" id="PS00107">
    <property type="entry name" value="PROTEIN_KINASE_ATP"/>
    <property type="match status" value="1"/>
</dbReference>